<protein>
    <recommendedName>
        <fullName evidence="15">phosphatidyl-N-methylethanolamine N-methyltransferase</fullName>
        <ecNumber evidence="15">2.1.1.71</ecNumber>
    </recommendedName>
</protein>
<feature type="transmembrane region" description="Helical" evidence="16">
    <location>
        <begin position="35"/>
        <end position="57"/>
    </location>
</feature>
<dbReference type="EC" id="2.1.1.71" evidence="15"/>
<evidence type="ECO:0000256" key="7">
    <source>
        <dbReference type="ARBA" id="ARBA00022691"/>
    </source>
</evidence>
<dbReference type="GO" id="GO:0006656">
    <property type="term" value="P:phosphatidylcholine biosynthetic process"/>
    <property type="evidence" value="ECO:0007669"/>
    <property type="project" value="UniProtKB-UniPathway"/>
</dbReference>
<evidence type="ECO:0000256" key="15">
    <source>
        <dbReference type="ARBA" id="ARBA00034137"/>
    </source>
</evidence>
<dbReference type="Pfam" id="PF04191">
    <property type="entry name" value="PEMT"/>
    <property type="match status" value="1"/>
</dbReference>
<keyword evidence="13" id="KW-0594">Phospholipid biosynthesis</keyword>
<keyword evidence="14" id="KW-1208">Phospholipid metabolism</keyword>
<dbReference type="InterPro" id="IPR007318">
    <property type="entry name" value="Phopholipid_MeTrfase"/>
</dbReference>
<evidence type="ECO:0000256" key="6">
    <source>
        <dbReference type="ARBA" id="ARBA00022679"/>
    </source>
</evidence>
<dbReference type="GO" id="GO:0000773">
    <property type="term" value="F:phosphatidyl-N-methylethanolamine N-methyltransferase activity"/>
    <property type="evidence" value="ECO:0007669"/>
    <property type="project" value="UniProtKB-EC"/>
</dbReference>
<keyword evidence="9" id="KW-0256">Endoplasmic reticulum</keyword>
<organism evidence="17">
    <name type="scientific">Haptolina brevifila</name>
    <dbReference type="NCBI Taxonomy" id="156173"/>
    <lineage>
        <taxon>Eukaryota</taxon>
        <taxon>Haptista</taxon>
        <taxon>Haptophyta</taxon>
        <taxon>Prymnesiophyceae</taxon>
        <taxon>Prymnesiales</taxon>
        <taxon>Prymnesiaceae</taxon>
        <taxon>Haptolina</taxon>
    </lineage>
</organism>
<dbReference type="InterPro" id="IPR024960">
    <property type="entry name" value="PEMT/MFAP"/>
</dbReference>
<feature type="transmembrane region" description="Helical" evidence="16">
    <location>
        <begin position="97"/>
        <end position="117"/>
    </location>
</feature>
<evidence type="ECO:0000256" key="16">
    <source>
        <dbReference type="SAM" id="Phobius"/>
    </source>
</evidence>
<dbReference type="EMBL" id="HBGU01073431">
    <property type="protein sequence ID" value="CAD9536744.1"/>
    <property type="molecule type" value="Transcribed_RNA"/>
</dbReference>
<keyword evidence="11" id="KW-0443">Lipid metabolism</keyword>
<keyword evidence="7" id="KW-0949">S-adenosyl-L-methionine</keyword>
<dbReference type="AlphaFoldDB" id="A0A7S2J3R7"/>
<keyword evidence="4" id="KW-0444">Lipid biosynthesis</keyword>
<reference evidence="17" key="1">
    <citation type="submission" date="2021-01" db="EMBL/GenBank/DDBJ databases">
        <authorList>
            <person name="Corre E."/>
            <person name="Pelletier E."/>
            <person name="Niang G."/>
            <person name="Scheremetjew M."/>
            <person name="Finn R."/>
            <person name="Kale V."/>
            <person name="Holt S."/>
            <person name="Cochrane G."/>
            <person name="Meng A."/>
            <person name="Brown T."/>
            <person name="Cohen L."/>
        </authorList>
    </citation>
    <scope>NUCLEOTIDE SEQUENCE</scope>
    <source>
        <strain evidence="17">UTEX LB 985</strain>
    </source>
</reference>
<dbReference type="GO" id="GO:0032259">
    <property type="term" value="P:methylation"/>
    <property type="evidence" value="ECO:0007669"/>
    <property type="project" value="UniProtKB-KW"/>
</dbReference>
<evidence type="ECO:0000256" key="11">
    <source>
        <dbReference type="ARBA" id="ARBA00023098"/>
    </source>
</evidence>
<evidence type="ECO:0000256" key="14">
    <source>
        <dbReference type="ARBA" id="ARBA00023264"/>
    </source>
</evidence>
<evidence type="ECO:0000256" key="2">
    <source>
        <dbReference type="ARBA" id="ARBA00004969"/>
    </source>
</evidence>
<comment type="pathway">
    <text evidence="2">Phospholipid metabolism; phosphatidylcholine biosynthesis.</text>
</comment>
<feature type="transmembrane region" description="Helical" evidence="16">
    <location>
        <begin position="123"/>
        <end position="144"/>
    </location>
</feature>
<comment type="subcellular location">
    <subcellularLocation>
        <location evidence="1">Endoplasmic reticulum membrane</location>
        <topology evidence="1">Multi-pass membrane protein</topology>
    </subcellularLocation>
</comment>
<evidence type="ECO:0000256" key="4">
    <source>
        <dbReference type="ARBA" id="ARBA00022516"/>
    </source>
</evidence>
<gene>
    <name evidence="17" type="ORF">CBRE1094_LOCUS39987</name>
</gene>
<comment type="pathway">
    <text evidence="3">Lipid metabolism.</text>
</comment>
<evidence type="ECO:0000313" key="17">
    <source>
        <dbReference type="EMBL" id="CAD9536744.1"/>
    </source>
</evidence>
<dbReference type="GO" id="GO:0005789">
    <property type="term" value="C:endoplasmic reticulum membrane"/>
    <property type="evidence" value="ECO:0007669"/>
    <property type="project" value="UniProtKB-SubCell"/>
</dbReference>
<name>A0A7S2J3R7_9EUKA</name>
<dbReference type="PANTHER" id="PTHR15458:SF5">
    <property type="entry name" value="PHOSPHATIDYLETHANOLAMINE N-METHYLTRANSFERASE"/>
    <property type="match status" value="1"/>
</dbReference>
<evidence type="ECO:0000256" key="10">
    <source>
        <dbReference type="ARBA" id="ARBA00022989"/>
    </source>
</evidence>
<evidence type="ECO:0000256" key="5">
    <source>
        <dbReference type="ARBA" id="ARBA00022603"/>
    </source>
</evidence>
<accession>A0A7S2J3R7</accession>
<keyword evidence="8 16" id="KW-0812">Transmembrane</keyword>
<keyword evidence="10 16" id="KW-1133">Transmembrane helix</keyword>
<dbReference type="PANTHER" id="PTHR15458">
    <property type="entry name" value="PHOSPHATIDYLETHANOLAMINE N-METHYLTRANSFERASE"/>
    <property type="match status" value="1"/>
</dbReference>
<dbReference type="UniPathway" id="UPA00753"/>
<keyword evidence="12 16" id="KW-0472">Membrane</keyword>
<evidence type="ECO:0000256" key="1">
    <source>
        <dbReference type="ARBA" id="ARBA00004477"/>
    </source>
</evidence>
<evidence type="ECO:0000256" key="3">
    <source>
        <dbReference type="ARBA" id="ARBA00005189"/>
    </source>
</evidence>
<proteinExistence type="predicted"/>
<evidence type="ECO:0000256" key="12">
    <source>
        <dbReference type="ARBA" id="ARBA00023136"/>
    </source>
</evidence>
<sequence length="226" mass="24232">MSDFLVFGSGLALWLYALQQRSLPWLASLTAMKGVASAGWLVTALTVSTTHLMYAFIWYNPKKFTSICARPPLRLLGDHPVDIFHHLVIFLKALQQLAAATLFAGGSMTTLVSMIAATSATEWGVMMVLMAVGQLLNAAIYKAIGKDGVYFGFKLGRHVPWSTAFPFNAGFRHPQYVGATLSQLAVLLPLATPAGIEAGLAPLAAFWIVAYAATSYMEASGDNDGS</sequence>
<keyword evidence="6" id="KW-0808">Transferase</keyword>
<evidence type="ECO:0000256" key="13">
    <source>
        <dbReference type="ARBA" id="ARBA00023209"/>
    </source>
</evidence>
<evidence type="ECO:0000256" key="9">
    <source>
        <dbReference type="ARBA" id="ARBA00022824"/>
    </source>
</evidence>
<keyword evidence="5" id="KW-0489">Methyltransferase</keyword>
<evidence type="ECO:0000256" key="8">
    <source>
        <dbReference type="ARBA" id="ARBA00022692"/>
    </source>
</evidence>